<proteinExistence type="predicted"/>
<keyword evidence="2" id="KW-0614">Plasmid</keyword>
<feature type="signal peptide" evidence="1">
    <location>
        <begin position="1"/>
        <end position="21"/>
    </location>
</feature>
<evidence type="ECO:0000313" key="2">
    <source>
        <dbReference type="EMBL" id="ADC52236.1"/>
    </source>
</evidence>
<dbReference type="Proteomes" id="UP000001544">
    <property type="component" value="Plasmid pBpOF4-01"/>
</dbReference>
<reference evidence="2 3" key="1">
    <citation type="journal article" date="2011" name="Environ. Microbiol.">
        <title>Genome of alkaliphilic Bacillus pseudofirmus OF4 reveals adaptations that support the ability to grow in an external pH range from 7.5 to 11.4.</title>
        <authorList>
            <person name="Janto B."/>
            <person name="Ahmed A."/>
            <person name="Ito M."/>
            <person name="Liu J."/>
            <person name="Hicks D.B."/>
            <person name="Pagni S."/>
            <person name="Fackelmayer O.J."/>
            <person name="Smith T.A."/>
            <person name="Earl J."/>
            <person name="Elbourne L.D."/>
            <person name="Hassan K."/>
            <person name="Paulsen I.T."/>
            <person name="Kolsto A.B."/>
            <person name="Tourasse N.J."/>
            <person name="Ehrlich G.D."/>
            <person name="Boissy R."/>
            <person name="Ivey D.M."/>
            <person name="Li G."/>
            <person name="Xue Y."/>
            <person name="Ma Y."/>
            <person name="Hu F.Z."/>
            <person name="Krulwich T.A."/>
        </authorList>
    </citation>
    <scope>NUCLEOTIDE SEQUENCE [LARGE SCALE GENOMIC DNA]</scope>
    <source>
        <strain evidence="3">ATCC BAA-2126 / JCM 17055 / OF4</strain>
    </source>
</reference>
<evidence type="ECO:0000256" key="1">
    <source>
        <dbReference type="SAM" id="SignalP"/>
    </source>
</evidence>
<dbReference type="PROSITE" id="PS51257">
    <property type="entry name" value="PROKAR_LIPOPROTEIN"/>
    <property type="match status" value="1"/>
</dbReference>
<accession>D3G1L0</accession>
<geneLocation type="plasmid" evidence="2 3">
    <name>pBpOF4-01</name>
</geneLocation>
<evidence type="ECO:0008006" key="4">
    <source>
        <dbReference type="Google" id="ProtNLM"/>
    </source>
</evidence>
<dbReference type="EMBL" id="CP001879">
    <property type="protein sequence ID" value="ADC52236.1"/>
    <property type="molecule type" value="Genomic_DNA"/>
</dbReference>
<dbReference type="KEGG" id="bpf:BpOF4_21204"/>
<keyword evidence="1" id="KW-0732">Signal</keyword>
<feature type="chain" id="PRO_5039505863" description="DUF3221 domain-containing protein" evidence="1">
    <location>
        <begin position="22"/>
        <end position="130"/>
    </location>
</feature>
<dbReference type="HOGENOM" id="CLU_1933827_0_0_9"/>
<name>D3G1L0_ALKPO</name>
<gene>
    <name evidence="2" type="ordered locus">BpOF4_21204</name>
</gene>
<organism evidence="2 3">
    <name type="scientific">Alkalihalophilus pseudofirmus (strain ATCC BAA-2126 / JCM 17055 / OF4)</name>
    <name type="common">Bacillus pseudofirmus</name>
    <dbReference type="NCBI Taxonomy" id="398511"/>
    <lineage>
        <taxon>Bacteria</taxon>
        <taxon>Bacillati</taxon>
        <taxon>Bacillota</taxon>
        <taxon>Bacilli</taxon>
        <taxon>Bacillales</taxon>
        <taxon>Bacillaceae</taxon>
        <taxon>Alkalihalophilus</taxon>
    </lineage>
</organism>
<dbReference type="AlphaFoldDB" id="D3G1L0"/>
<dbReference type="RefSeq" id="WP_012961145.1">
    <property type="nucleotide sequence ID" value="NC_013792.1"/>
</dbReference>
<dbReference type="eggNOG" id="ENOG5033CMN">
    <property type="taxonomic scope" value="Bacteria"/>
</dbReference>
<evidence type="ECO:0000313" key="3">
    <source>
        <dbReference type="Proteomes" id="UP000001544"/>
    </source>
</evidence>
<keyword evidence="3" id="KW-1185">Reference proteome</keyword>
<sequence>MRKITILLALLLLFGCSEKTAEQQGEGISIEMGDVNNIQYLGINVYVDGLFFNNEYVFKDEGESSFKTGEIIWFEGPIIQDRLQEVEVIYSRNKDGSDSATTNKIDITDVKEWANTKLNSELELELLKYD</sequence>
<protein>
    <recommendedName>
        <fullName evidence="4">DUF3221 domain-containing protein</fullName>
    </recommendedName>
</protein>